<evidence type="ECO:0000256" key="3">
    <source>
        <dbReference type="ARBA" id="ARBA00022806"/>
    </source>
</evidence>
<comment type="caution">
    <text evidence="8">The sequence shown here is derived from an EMBL/GenBank/DDBJ whole genome shotgun (WGS) entry which is preliminary data.</text>
</comment>
<proteinExistence type="predicted"/>
<dbReference type="EMBL" id="JAEFCI010010947">
    <property type="protein sequence ID" value="KAG5456912.1"/>
    <property type="molecule type" value="Genomic_DNA"/>
</dbReference>
<keyword evidence="2" id="KW-0378">Hydrolase</keyword>
<feature type="non-terminal residue" evidence="8">
    <location>
        <position position="434"/>
    </location>
</feature>
<evidence type="ECO:0000313" key="8">
    <source>
        <dbReference type="EMBL" id="KAG5456912.1"/>
    </source>
</evidence>
<keyword evidence="4" id="KW-0067">ATP-binding</keyword>
<dbReference type="OrthoDB" id="10256233at2759"/>
<feature type="signal peptide" evidence="6">
    <location>
        <begin position="1"/>
        <end position="28"/>
    </location>
</feature>
<name>A0A8H7ZPE5_9FUNG</name>
<gene>
    <name evidence="8" type="ORF">BJ554DRAFT_3210</name>
</gene>
<keyword evidence="9" id="KW-1185">Reference proteome</keyword>
<evidence type="ECO:0000313" key="9">
    <source>
        <dbReference type="Proteomes" id="UP000673691"/>
    </source>
</evidence>
<dbReference type="InterPro" id="IPR011545">
    <property type="entry name" value="DEAD/DEAH_box_helicase_dom"/>
</dbReference>
<dbReference type="GO" id="GO:0016787">
    <property type="term" value="F:hydrolase activity"/>
    <property type="evidence" value="ECO:0007669"/>
    <property type="project" value="UniProtKB-KW"/>
</dbReference>
<feature type="compositionally biased region" description="Basic residues" evidence="5">
    <location>
        <begin position="58"/>
        <end position="69"/>
    </location>
</feature>
<feature type="chain" id="PRO_5034947993" description="Helicase ATP-binding domain-containing protein" evidence="6">
    <location>
        <begin position="29"/>
        <end position="434"/>
    </location>
</feature>
<keyword evidence="6" id="KW-0732">Signal</keyword>
<evidence type="ECO:0000256" key="6">
    <source>
        <dbReference type="SAM" id="SignalP"/>
    </source>
</evidence>
<dbReference type="Gene3D" id="3.40.50.300">
    <property type="entry name" value="P-loop containing nucleotide triphosphate hydrolases"/>
    <property type="match status" value="1"/>
</dbReference>
<feature type="compositionally biased region" description="Low complexity" evidence="5">
    <location>
        <begin position="43"/>
        <end position="52"/>
    </location>
</feature>
<dbReference type="Proteomes" id="UP000673691">
    <property type="component" value="Unassembled WGS sequence"/>
</dbReference>
<dbReference type="Pfam" id="PF00270">
    <property type="entry name" value="DEAD"/>
    <property type="match status" value="1"/>
</dbReference>
<dbReference type="GO" id="GO:0004386">
    <property type="term" value="F:helicase activity"/>
    <property type="evidence" value="ECO:0007669"/>
    <property type="project" value="UniProtKB-KW"/>
</dbReference>
<dbReference type="SUPFAM" id="SSF52540">
    <property type="entry name" value="P-loop containing nucleoside triphosphate hydrolases"/>
    <property type="match status" value="1"/>
</dbReference>
<dbReference type="GO" id="GO:0005524">
    <property type="term" value="F:ATP binding"/>
    <property type="evidence" value="ECO:0007669"/>
    <property type="project" value="UniProtKB-KW"/>
</dbReference>
<evidence type="ECO:0000256" key="1">
    <source>
        <dbReference type="ARBA" id="ARBA00022741"/>
    </source>
</evidence>
<evidence type="ECO:0000259" key="7">
    <source>
        <dbReference type="PROSITE" id="PS51192"/>
    </source>
</evidence>
<dbReference type="PROSITE" id="PS51192">
    <property type="entry name" value="HELICASE_ATP_BIND_1"/>
    <property type="match status" value="1"/>
</dbReference>
<evidence type="ECO:0000256" key="4">
    <source>
        <dbReference type="ARBA" id="ARBA00022840"/>
    </source>
</evidence>
<keyword evidence="3" id="KW-0347">Helicase</keyword>
<dbReference type="PANTHER" id="PTHR47960">
    <property type="entry name" value="DEAD-BOX ATP-DEPENDENT RNA HELICASE 50"/>
    <property type="match status" value="1"/>
</dbReference>
<protein>
    <recommendedName>
        <fullName evidence="7">Helicase ATP-binding domain-containing protein</fullName>
    </recommendedName>
</protein>
<dbReference type="GO" id="GO:0003676">
    <property type="term" value="F:nucleic acid binding"/>
    <property type="evidence" value="ECO:0007669"/>
    <property type="project" value="InterPro"/>
</dbReference>
<evidence type="ECO:0000256" key="5">
    <source>
        <dbReference type="SAM" id="MobiDB-lite"/>
    </source>
</evidence>
<evidence type="ECO:0000256" key="2">
    <source>
        <dbReference type="ARBA" id="ARBA00022801"/>
    </source>
</evidence>
<feature type="domain" description="Helicase ATP-binding" evidence="7">
    <location>
        <begin position="287"/>
        <end position="434"/>
    </location>
</feature>
<sequence length="434" mass="46682">MARRSALCSALAAATAAAAVSAPAPVTAHLGRRRLFFLCARRGSGPAAPAAPRDARLRPRRTPGWKRPLKTGPSGVATPSVPGSLLPALRLARRGFATTVVASALRRRVSSRVSAKLQKKLVYQAWQKPLPEELRIMLNQDNEPGKSVLRNYKLVSRIRVVNPPPYFERFSKIKYRQCELSDNPLAQGVPVVVKVKGKEAHKARQGVFVMRATKEDPAKEEKTEMIAKARLEAMGLTQEVYVAARYAILLNKNRNAVVSEADKKGLAEKAASSVVLKPTPVQALAIPAILGDNRHIVLAAETGTGKTLAYLVPVIQKLKAEEEAAKKSASDPQVAVALRTGGPVAASPLGASATVANVLAALRPPPVLRRPKRPRAIIVVPTRELVLQVLETAKDMSRVVDFTVRGIVSDTAPRTIRQILSKPVDILITTVAAA</sequence>
<organism evidence="8 9">
    <name type="scientific">Olpidium bornovanus</name>
    <dbReference type="NCBI Taxonomy" id="278681"/>
    <lineage>
        <taxon>Eukaryota</taxon>
        <taxon>Fungi</taxon>
        <taxon>Fungi incertae sedis</taxon>
        <taxon>Olpidiomycota</taxon>
        <taxon>Olpidiomycotina</taxon>
        <taxon>Olpidiomycetes</taxon>
        <taxon>Olpidiales</taxon>
        <taxon>Olpidiaceae</taxon>
        <taxon>Olpidium</taxon>
    </lineage>
</organism>
<dbReference type="AlphaFoldDB" id="A0A8H7ZPE5"/>
<accession>A0A8H7ZPE5</accession>
<feature type="region of interest" description="Disordered" evidence="5">
    <location>
        <begin position="43"/>
        <end position="78"/>
    </location>
</feature>
<reference evidence="8 9" key="1">
    <citation type="journal article" name="Sci. Rep.">
        <title>Genome-scale phylogenetic analyses confirm Olpidium as the closest living zoosporic fungus to the non-flagellated, terrestrial fungi.</title>
        <authorList>
            <person name="Chang Y."/>
            <person name="Rochon D."/>
            <person name="Sekimoto S."/>
            <person name="Wang Y."/>
            <person name="Chovatia M."/>
            <person name="Sandor L."/>
            <person name="Salamov A."/>
            <person name="Grigoriev I.V."/>
            <person name="Stajich J.E."/>
            <person name="Spatafora J.W."/>
        </authorList>
    </citation>
    <scope>NUCLEOTIDE SEQUENCE [LARGE SCALE GENOMIC DNA]</scope>
    <source>
        <strain evidence="8">S191</strain>
    </source>
</reference>
<dbReference type="InterPro" id="IPR014001">
    <property type="entry name" value="Helicase_ATP-bd"/>
</dbReference>
<dbReference type="InterPro" id="IPR027417">
    <property type="entry name" value="P-loop_NTPase"/>
</dbReference>
<keyword evidence="1" id="KW-0547">Nucleotide-binding</keyword>